<proteinExistence type="predicted"/>
<organism evidence="2 3">
    <name type="scientific">Glossina palpalis gambiensis</name>
    <dbReference type="NCBI Taxonomy" id="67801"/>
    <lineage>
        <taxon>Eukaryota</taxon>
        <taxon>Metazoa</taxon>
        <taxon>Ecdysozoa</taxon>
        <taxon>Arthropoda</taxon>
        <taxon>Hexapoda</taxon>
        <taxon>Insecta</taxon>
        <taxon>Pterygota</taxon>
        <taxon>Neoptera</taxon>
        <taxon>Endopterygota</taxon>
        <taxon>Diptera</taxon>
        <taxon>Brachycera</taxon>
        <taxon>Muscomorpha</taxon>
        <taxon>Hippoboscoidea</taxon>
        <taxon>Glossinidae</taxon>
        <taxon>Glossina</taxon>
    </lineage>
</organism>
<accession>A0A1B0BXX7</accession>
<feature type="region of interest" description="Disordered" evidence="1">
    <location>
        <begin position="74"/>
        <end position="99"/>
    </location>
</feature>
<evidence type="ECO:0008006" key="4">
    <source>
        <dbReference type="Google" id="ProtNLM"/>
    </source>
</evidence>
<dbReference type="GO" id="GO:0003676">
    <property type="term" value="F:nucleic acid binding"/>
    <property type="evidence" value="ECO:0007669"/>
    <property type="project" value="InterPro"/>
</dbReference>
<name>A0A1B0BXX7_9MUSC</name>
<dbReference type="InterPro" id="IPR036875">
    <property type="entry name" value="Znf_CCHC_sf"/>
</dbReference>
<dbReference type="EnsemblMetazoa" id="GPPI043804-RA">
    <property type="protein sequence ID" value="GPPI043804-PA"/>
    <property type="gene ID" value="GPPI043804"/>
</dbReference>
<keyword evidence="3" id="KW-1185">Reference proteome</keyword>
<evidence type="ECO:0000256" key="1">
    <source>
        <dbReference type="SAM" id="MobiDB-lite"/>
    </source>
</evidence>
<dbReference type="SUPFAM" id="SSF57756">
    <property type="entry name" value="Retrovirus zinc finger-like domains"/>
    <property type="match status" value="1"/>
</dbReference>
<evidence type="ECO:0000313" key="2">
    <source>
        <dbReference type="EnsemblMetazoa" id="GPPI043804-PA"/>
    </source>
</evidence>
<dbReference type="AlphaFoldDB" id="A0A1B0BXX7"/>
<protein>
    <recommendedName>
        <fullName evidence="4">CCHC-type domain-containing protein</fullName>
    </recommendedName>
</protein>
<reference evidence="2" key="2">
    <citation type="submission" date="2020-05" db="UniProtKB">
        <authorList>
            <consortium name="EnsemblMetazoa"/>
        </authorList>
    </citation>
    <scope>IDENTIFICATION</scope>
    <source>
        <strain evidence="2">IAEA</strain>
    </source>
</reference>
<dbReference type="VEuPathDB" id="VectorBase:GPPI043804"/>
<evidence type="ECO:0000313" key="3">
    <source>
        <dbReference type="Proteomes" id="UP000092460"/>
    </source>
</evidence>
<reference evidence="3" key="1">
    <citation type="submission" date="2015-01" db="EMBL/GenBank/DDBJ databases">
        <authorList>
            <person name="Aksoy S."/>
            <person name="Warren W."/>
            <person name="Wilson R.K."/>
        </authorList>
    </citation>
    <scope>NUCLEOTIDE SEQUENCE [LARGE SCALE GENOMIC DNA]</scope>
    <source>
        <strain evidence="3">IAEA</strain>
    </source>
</reference>
<dbReference type="GO" id="GO:0008270">
    <property type="term" value="F:zinc ion binding"/>
    <property type="evidence" value="ECO:0007669"/>
    <property type="project" value="InterPro"/>
</dbReference>
<dbReference type="EMBL" id="JXJN01022399">
    <property type="status" value="NOT_ANNOTATED_CDS"/>
    <property type="molecule type" value="Genomic_DNA"/>
</dbReference>
<dbReference type="Proteomes" id="UP000092460">
    <property type="component" value="Unassembled WGS sequence"/>
</dbReference>
<sequence length="125" mass="14404">MVCKDLTETNMVGPSRPPRMIAPTMINASRNVCLQCAQLGHFTLDCNNHLPGVLIKNCCRQNTGEHTQARGMTVNAATKERKPRTQLGSFPNLRRPVENRNCRHRNHQKYFLKRYNRFDSPHNEC</sequence>